<sequence>MGDSQLSLIPRFSHGVRKSRVRSRCFSQPFAKLRALLTAEMIDKGLQPPEHLSSDLLHYEDDLPGHAGLLSHHVQESKSQPCLAAQYRSMSGLKYLPMSDGRCRSTKDECLWSMVVSECRSTGLVPGSTVADENQATNKFCCRSMRNVLPCGLNAPSLQDLMRIAVKFPCFFWYCWACT</sequence>
<comment type="caution">
    <text evidence="1">The sequence shown here is derived from an EMBL/GenBank/DDBJ whole genome shotgun (WGS) entry which is preliminary data.</text>
</comment>
<dbReference type="EMBL" id="QGKY02001015">
    <property type="protein sequence ID" value="KAF2570813.1"/>
    <property type="molecule type" value="Genomic_DNA"/>
</dbReference>
<reference evidence="1" key="1">
    <citation type="submission" date="2019-12" db="EMBL/GenBank/DDBJ databases">
        <title>Genome sequencing and annotation of Brassica cretica.</title>
        <authorList>
            <person name="Studholme D.J."/>
            <person name="Sarris P.F."/>
        </authorList>
    </citation>
    <scope>NUCLEOTIDE SEQUENCE</scope>
    <source>
        <strain evidence="1">PFS-102/07</strain>
        <tissue evidence="1">Leaf</tissue>
    </source>
</reference>
<evidence type="ECO:0000313" key="1">
    <source>
        <dbReference type="EMBL" id="KAF2570813.1"/>
    </source>
</evidence>
<name>A0A8S9IN54_BRACR</name>
<protein>
    <submittedName>
        <fullName evidence="1">Uncharacterized protein</fullName>
    </submittedName>
</protein>
<dbReference type="AlphaFoldDB" id="A0A8S9IN54"/>
<organism evidence="1">
    <name type="scientific">Brassica cretica</name>
    <name type="common">Mustard</name>
    <dbReference type="NCBI Taxonomy" id="69181"/>
    <lineage>
        <taxon>Eukaryota</taxon>
        <taxon>Viridiplantae</taxon>
        <taxon>Streptophyta</taxon>
        <taxon>Embryophyta</taxon>
        <taxon>Tracheophyta</taxon>
        <taxon>Spermatophyta</taxon>
        <taxon>Magnoliopsida</taxon>
        <taxon>eudicotyledons</taxon>
        <taxon>Gunneridae</taxon>
        <taxon>Pentapetalae</taxon>
        <taxon>rosids</taxon>
        <taxon>malvids</taxon>
        <taxon>Brassicales</taxon>
        <taxon>Brassicaceae</taxon>
        <taxon>Brassiceae</taxon>
        <taxon>Brassica</taxon>
    </lineage>
</organism>
<proteinExistence type="predicted"/>
<gene>
    <name evidence="1" type="ORF">F2Q70_00003848</name>
</gene>
<accession>A0A8S9IN54</accession>